<feature type="domain" description="Poly(A) RNA polymerase mitochondrial-like central palm" evidence="12">
    <location>
        <begin position="372"/>
        <end position="503"/>
    </location>
</feature>
<comment type="subcellular location">
    <subcellularLocation>
        <location evidence="3">Cytoplasm</location>
    </subcellularLocation>
</comment>
<evidence type="ECO:0000256" key="4">
    <source>
        <dbReference type="ARBA" id="ARBA00008593"/>
    </source>
</evidence>
<dbReference type="Pfam" id="PF22600">
    <property type="entry name" value="MTPAP-like_central"/>
    <property type="match status" value="1"/>
</dbReference>
<evidence type="ECO:0000256" key="10">
    <source>
        <dbReference type="SAM" id="MobiDB-lite"/>
    </source>
</evidence>
<proteinExistence type="inferred from homology"/>
<evidence type="ECO:0000256" key="7">
    <source>
        <dbReference type="ARBA" id="ARBA00022679"/>
    </source>
</evidence>
<evidence type="ECO:0000256" key="6">
    <source>
        <dbReference type="ARBA" id="ARBA00022490"/>
    </source>
</evidence>
<dbReference type="AlphaFoldDB" id="A0A9P3M0Z0"/>
<feature type="domain" description="PAP-associated" evidence="11">
    <location>
        <begin position="596"/>
        <end position="654"/>
    </location>
</feature>
<evidence type="ECO:0000256" key="1">
    <source>
        <dbReference type="ARBA" id="ARBA00001936"/>
    </source>
</evidence>
<dbReference type="GO" id="GO:0031123">
    <property type="term" value="P:RNA 3'-end processing"/>
    <property type="evidence" value="ECO:0007669"/>
    <property type="project" value="TreeGrafter"/>
</dbReference>
<name>A0A9P3M0Z0_9FUNG</name>
<dbReference type="PANTHER" id="PTHR12271">
    <property type="entry name" value="POLY A POLYMERASE CID PAP -RELATED"/>
    <property type="match status" value="1"/>
</dbReference>
<dbReference type="GO" id="GO:0010605">
    <property type="term" value="P:negative regulation of macromolecule metabolic process"/>
    <property type="evidence" value="ECO:0007669"/>
    <property type="project" value="UniProtKB-ARBA"/>
</dbReference>
<evidence type="ECO:0000256" key="8">
    <source>
        <dbReference type="ARBA" id="ARBA00022723"/>
    </source>
</evidence>
<keyword evidence="7" id="KW-0808">Transferase</keyword>
<dbReference type="OrthoDB" id="2274644at2759"/>
<dbReference type="GO" id="GO:1990817">
    <property type="term" value="F:poly(A) RNA polymerase activity"/>
    <property type="evidence" value="ECO:0007669"/>
    <property type="project" value="UniProtKB-EC"/>
</dbReference>
<reference evidence="13" key="2">
    <citation type="journal article" date="2022" name="Microbiol. Resour. Announc.">
        <title>Whole-Genome Sequence of Entomortierella parvispora E1425, a Mucoromycotan Fungus Associated with Burkholderiaceae-Related Endosymbiotic Bacteria.</title>
        <authorList>
            <person name="Herlambang A."/>
            <person name="Guo Y."/>
            <person name="Takashima Y."/>
            <person name="Narisawa K."/>
            <person name="Ohta H."/>
            <person name="Nishizawa T."/>
        </authorList>
    </citation>
    <scope>NUCLEOTIDE SEQUENCE</scope>
    <source>
        <strain evidence="13">E1425</strain>
    </source>
</reference>
<evidence type="ECO:0000313" key="13">
    <source>
        <dbReference type="EMBL" id="GJJ77707.1"/>
    </source>
</evidence>
<comment type="cofactor">
    <cofactor evidence="1">
        <name>Mn(2+)</name>
        <dbReference type="ChEBI" id="CHEBI:29035"/>
    </cofactor>
</comment>
<evidence type="ECO:0000256" key="5">
    <source>
        <dbReference type="ARBA" id="ARBA00012388"/>
    </source>
</evidence>
<dbReference type="GO" id="GO:0046872">
    <property type="term" value="F:metal ion binding"/>
    <property type="evidence" value="ECO:0007669"/>
    <property type="project" value="UniProtKB-KW"/>
</dbReference>
<evidence type="ECO:0000259" key="11">
    <source>
        <dbReference type="Pfam" id="PF03828"/>
    </source>
</evidence>
<organism evidence="13 14">
    <name type="scientific">Entomortierella parvispora</name>
    <dbReference type="NCBI Taxonomy" id="205924"/>
    <lineage>
        <taxon>Eukaryota</taxon>
        <taxon>Fungi</taxon>
        <taxon>Fungi incertae sedis</taxon>
        <taxon>Mucoromycota</taxon>
        <taxon>Mortierellomycotina</taxon>
        <taxon>Mortierellomycetes</taxon>
        <taxon>Mortierellales</taxon>
        <taxon>Mortierellaceae</taxon>
        <taxon>Entomortierella</taxon>
    </lineage>
</organism>
<comment type="similarity">
    <text evidence="4">Belongs to the DNA polymerase type-B-like family.</text>
</comment>
<dbReference type="Gene3D" id="1.10.1410.10">
    <property type="match status" value="1"/>
</dbReference>
<dbReference type="EC" id="2.7.7.19" evidence="5"/>
<accession>A0A9P3M0Z0</accession>
<sequence>MMTIDPTHQQVTLQFLEFYYELAIFELTATYGKGAFITFEHVAAVFDIAAETSEKFPDLLYPCASAIRAYGLDGIHVRKFLQTLEPTLLSTLSFTPTGPYVAPPPPPSPTATSTTTTATATTSVANIKAASDCCGYKITETGVCLPTWSAADERMFLVQYAELVPYHYKDDLAVFIYELLNSWSIRGSGGEVKMVREGLQGLIKFTDMNMAKRVIFNQHDEERRLRVERQTKEKEKRLEQERQKKEEEERLEQERQKKEEEERLEQERQRKKEEEERLEQERQRKEEEHLEQERQKKEEERLNQERLKKEEEQERLREAERVQKEKEEINRVQKEKELDHIRVEQELDCIRKEKELRAKEVQEKVLAREQMIEDKMQELLSTTRATDARKQQVQELKERLTAELRSQFQKDDIEVLLFGSFATGLCHQSSDADFSVIDRSRSISSITALAKALRGLGYTNVEAIPGARVPIATFEDPVNRIQCDISLNQRHGVYNSKLIDTYRRIDPRFMPLWFAIRHLAKKGYIISGRQRLLTSYALVMMMIVFLQAQAKSVLPNLQEPGKTKPGPSIDGSKYSFDDNWAKLANAGSTNDSSSAALLKEFCRFFGNKFEYKTHEINPRLAKIKKTRDVTVAKPCDRNKLKEAPICIMDPFIIDRNLAGNIPEYHVRKIKMIFRDASLALANGDINRLFS</sequence>
<evidence type="ECO:0000256" key="2">
    <source>
        <dbReference type="ARBA" id="ARBA00001946"/>
    </source>
</evidence>
<dbReference type="Gene3D" id="3.30.460.10">
    <property type="entry name" value="Beta Polymerase, domain 2"/>
    <property type="match status" value="1"/>
</dbReference>
<evidence type="ECO:0000256" key="3">
    <source>
        <dbReference type="ARBA" id="ARBA00004496"/>
    </source>
</evidence>
<reference evidence="13" key="1">
    <citation type="submission" date="2021-11" db="EMBL/GenBank/DDBJ databases">
        <authorList>
            <person name="Herlambang A."/>
            <person name="Guo Y."/>
            <person name="Takashima Y."/>
            <person name="Nishizawa T."/>
        </authorList>
    </citation>
    <scope>NUCLEOTIDE SEQUENCE</scope>
    <source>
        <strain evidence="13">E1425</strain>
    </source>
</reference>
<dbReference type="PANTHER" id="PTHR12271:SF40">
    <property type="entry name" value="POLY(A) RNA POLYMERASE GLD2"/>
    <property type="match status" value="1"/>
</dbReference>
<dbReference type="CDD" id="cd05402">
    <property type="entry name" value="NT_PAP_TUTase"/>
    <property type="match status" value="1"/>
</dbReference>
<dbReference type="Proteomes" id="UP000827284">
    <property type="component" value="Unassembled WGS sequence"/>
</dbReference>
<comment type="caution">
    <text evidence="13">The sequence shown here is derived from an EMBL/GenBank/DDBJ whole genome shotgun (WGS) entry which is preliminary data.</text>
</comment>
<evidence type="ECO:0000313" key="14">
    <source>
        <dbReference type="Proteomes" id="UP000827284"/>
    </source>
</evidence>
<keyword evidence="8" id="KW-0479">Metal-binding</keyword>
<dbReference type="GO" id="GO:0005737">
    <property type="term" value="C:cytoplasm"/>
    <property type="evidence" value="ECO:0007669"/>
    <property type="project" value="UniProtKB-SubCell"/>
</dbReference>
<keyword evidence="9" id="KW-0460">Magnesium</keyword>
<dbReference type="InterPro" id="IPR054708">
    <property type="entry name" value="MTPAP-like_central"/>
</dbReference>
<dbReference type="SUPFAM" id="SSF81631">
    <property type="entry name" value="PAP/OAS1 substrate-binding domain"/>
    <property type="match status" value="1"/>
</dbReference>
<dbReference type="InterPro" id="IPR043519">
    <property type="entry name" value="NT_sf"/>
</dbReference>
<gene>
    <name evidence="13" type="ORF">EMPS_10066</name>
</gene>
<dbReference type="Pfam" id="PF03828">
    <property type="entry name" value="PAP_assoc"/>
    <property type="match status" value="1"/>
</dbReference>
<dbReference type="EMBL" id="BQFW01000014">
    <property type="protein sequence ID" value="GJJ77707.1"/>
    <property type="molecule type" value="Genomic_DNA"/>
</dbReference>
<comment type="cofactor">
    <cofactor evidence="2">
        <name>Mg(2+)</name>
        <dbReference type="ChEBI" id="CHEBI:18420"/>
    </cofactor>
</comment>
<protein>
    <recommendedName>
        <fullName evidence="5">polynucleotide adenylyltransferase</fullName>
        <ecNumber evidence="5">2.7.7.19</ecNumber>
    </recommendedName>
</protein>
<dbReference type="InterPro" id="IPR002058">
    <property type="entry name" value="PAP_assoc"/>
</dbReference>
<keyword evidence="6" id="KW-0963">Cytoplasm</keyword>
<keyword evidence="14" id="KW-1185">Reference proteome</keyword>
<evidence type="ECO:0000256" key="9">
    <source>
        <dbReference type="ARBA" id="ARBA00022842"/>
    </source>
</evidence>
<evidence type="ECO:0000259" key="12">
    <source>
        <dbReference type="Pfam" id="PF22600"/>
    </source>
</evidence>
<dbReference type="SUPFAM" id="SSF81301">
    <property type="entry name" value="Nucleotidyltransferase"/>
    <property type="match status" value="1"/>
</dbReference>
<feature type="region of interest" description="Disordered" evidence="10">
    <location>
        <begin position="232"/>
        <end position="314"/>
    </location>
</feature>